<feature type="transmembrane region" description="Helical" evidence="10">
    <location>
        <begin position="127"/>
        <end position="154"/>
    </location>
</feature>
<dbReference type="RefSeq" id="WP_128167267.1">
    <property type="nucleotide sequence ID" value="NZ_CP025688.1"/>
</dbReference>
<evidence type="ECO:0000256" key="9">
    <source>
        <dbReference type="ARBA" id="ARBA00023136"/>
    </source>
</evidence>
<organism evidence="11 12">
    <name type="scientific">Sporolactobacillus terrae</name>
    <dbReference type="NCBI Taxonomy" id="269673"/>
    <lineage>
        <taxon>Bacteria</taxon>
        <taxon>Bacillati</taxon>
        <taxon>Bacillota</taxon>
        <taxon>Bacilli</taxon>
        <taxon>Bacillales</taxon>
        <taxon>Sporolactobacillaceae</taxon>
        <taxon>Sporolactobacillus</taxon>
    </lineage>
</organism>
<evidence type="ECO:0000256" key="1">
    <source>
        <dbReference type="ARBA" id="ARBA00004651"/>
    </source>
</evidence>
<evidence type="ECO:0000256" key="8">
    <source>
        <dbReference type="ARBA" id="ARBA00023065"/>
    </source>
</evidence>
<proteinExistence type="predicted"/>
<keyword evidence="3" id="KW-1003">Cell membrane</keyword>
<dbReference type="Proteomes" id="UP000285882">
    <property type="component" value="Chromosome"/>
</dbReference>
<evidence type="ECO:0000256" key="5">
    <source>
        <dbReference type="ARBA" id="ARBA00022692"/>
    </source>
</evidence>
<evidence type="ECO:0000256" key="3">
    <source>
        <dbReference type="ARBA" id="ARBA00022475"/>
    </source>
</evidence>
<protein>
    <submittedName>
        <fullName evidence="11">Ktr system potassium transporter B</fullName>
    </submittedName>
</protein>
<feature type="transmembrane region" description="Helical" evidence="10">
    <location>
        <begin position="355"/>
        <end position="375"/>
    </location>
</feature>
<dbReference type="InterPro" id="IPR004772">
    <property type="entry name" value="TrkH"/>
</dbReference>
<dbReference type="PANTHER" id="PTHR32024:SF1">
    <property type="entry name" value="KTR SYSTEM POTASSIUM UPTAKE PROTEIN B"/>
    <property type="match status" value="1"/>
</dbReference>
<accession>A0ABX5Q4I1</accession>
<keyword evidence="4" id="KW-0633">Potassium transport</keyword>
<gene>
    <name evidence="11" type="ORF">C0674_02320</name>
</gene>
<dbReference type="NCBIfam" id="TIGR00933">
    <property type="entry name" value="2a38"/>
    <property type="match status" value="1"/>
</dbReference>
<dbReference type="EMBL" id="CP025688">
    <property type="protein sequence ID" value="QAA21552.1"/>
    <property type="molecule type" value="Genomic_DNA"/>
</dbReference>
<feature type="transmembrane region" description="Helical" evidence="10">
    <location>
        <begin position="20"/>
        <end position="39"/>
    </location>
</feature>
<evidence type="ECO:0000256" key="4">
    <source>
        <dbReference type="ARBA" id="ARBA00022538"/>
    </source>
</evidence>
<evidence type="ECO:0000313" key="12">
    <source>
        <dbReference type="Proteomes" id="UP000285882"/>
    </source>
</evidence>
<name>A0ABX5Q4I1_9BACL</name>
<evidence type="ECO:0000256" key="10">
    <source>
        <dbReference type="SAM" id="Phobius"/>
    </source>
</evidence>
<comment type="subcellular location">
    <subcellularLocation>
        <location evidence="1">Cell membrane</location>
        <topology evidence="1">Multi-pass membrane protein</topology>
    </subcellularLocation>
</comment>
<evidence type="ECO:0000313" key="11">
    <source>
        <dbReference type="EMBL" id="QAA21552.1"/>
    </source>
</evidence>
<sequence length="449" mass="48891">MVLFERLLKKLDVRAISTNPPLLLSMLLFVLILVGTVLLKLPIAARGHLSWIDALFFSTSASTVTGLTPFEPSETFTLFGQVVLMVLIQIGGIGVMAFAVFFVILLGKKVSIRQRQLMQEALNAPSLGGVIRLVSWILIVSFAIELVGMFFLAFRFVPDFGWGMGLYYSLFHSISGFNQAGFSLFPGSMNRYLGDPIVNLTMITMITIGGIGFTVLAELLSTHRFRKLSIHAQVMLSGTLVINVVMVLAIFVIEYGNPHSLGPLSFVDKLWAAFFQGISPRTAGITTLDPAGLSQASLLLTMLMMFIGAGSTSTSGGIKLTTFMIVLAQMLTFLKGRREVVINKRTIRHQVIIRAVSVISISLIVVLIGLFLLSLSEDQPFLVILFEVISAFGTAGESIGATADLSPFGKAVIMLLMFFGKVGPLTMAFSVTKRSHVDIRYPDGEIYTG</sequence>
<evidence type="ECO:0000256" key="6">
    <source>
        <dbReference type="ARBA" id="ARBA00022958"/>
    </source>
</evidence>
<keyword evidence="8" id="KW-0406">Ion transport</keyword>
<keyword evidence="2" id="KW-0813">Transport</keyword>
<keyword evidence="9 10" id="KW-0472">Membrane</keyword>
<evidence type="ECO:0000256" key="2">
    <source>
        <dbReference type="ARBA" id="ARBA00022448"/>
    </source>
</evidence>
<feature type="transmembrane region" description="Helical" evidence="10">
    <location>
        <begin position="316"/>
        <end position="334"/>
    </location>
</feature>
<reference evidence="11 12" key="1">
    <citation type="submission" date="2018-01" db="EMBL/GenBank/DDBJ databases">
        <title>Complete genome sequencing of Sporolactobacillus terrae DLG3.</title>
        <authorList>
            <person name="Nam Y.-D."/>
            <person name="Kang J."/>
            <person name="Chung W.-H."/>
        </authorList>
    </citation>
    <scope>NUCLEOTIDE SEQUENCE [LARGE SCALE GENOMIC DNA]</scope>
    <source>
        <strain evidence="11 12">DLG3</strain>
    </source>
</reference>
<keyword evidence="12" id="KW-1185">Reference proteome</keyword>
<keyword evidence="5 10" id="KW-0812">Transmembrane</keyword>
<dbReference type="InterPro" id="IPR003445">
    <property type="entry name" value="Cat_transpt"/>
</dbReference>
<feature type="transmembrane region" description="Helical" evidence="10">
    <location>
        <begin position="232"/>
        <end position="253"/>
    </location>
</feature>
<dbReference type="PANTHER" id="PTHR32024">
    <property type="entry name" value="TRK SYSTEM POTASSIUM UPTAKE PROTEIN TRKG-RELATED"/>
    <property type="match status" value="1"/>
</dbReference>
<dbReference type="Pfam" id="PF02386">
    <property type="entry name" value="TrkH"/>
    <property type="match status" value="1"/>
</dbReference>
<evidence type="ECO:0000256" key="7">
    <source>
        <dbReference type="ARBA" id="ARBA00022989"/>
    </source>
</evidence>
<feature type="transmembrane region" description="Helical" evidence="10">
    <location>
        <begin position="411"/>
        <end position="431"/>
    </location>
</feature>
<feature type="transmembrane region" description="Helical" evidence="10">
    <location>
        <begin position="197"/>
        <end position="220"/>
    </location>
</feature>
<feature type="transmembrane region" description="Helical" evidence="10">
    <location>
        <begin position="82"/>
        <end position="106"/>
    </location>
</feature>
<keyword evidence="6" id="KW-0630">Potassium</keyword>
<keyword evidence="7 10" id="KW-1133">Transmembrane helix</keyword>